<evidence type="ECO:0000313" key="4">
    <source>
        <dbReference type="Proteomes" id="UP001589943"/>
    </source>
</evidence>
<protein>
    <submittedName>
        <fullName evidence="3">Aspartate/glutamate racemase family protein</fullName>
    </submittedName>
</protein>
<comment type="caution">
    <text evidence="3">The sequence shown here is derived from an EMBL/GenBank/DDBJ whole genome shotgun (WGS) entry which is preliminary data.</text>
</comment>
<comment type="similarity">
    <text evidence="1">Belongs to the aspartate/glutamate racemases family.</text>
</comment>
<dbReference type="RefSeq" id="WP_379480020.1">
    <property type="nucleotide sequence ID" value="NZ_JBHLTL010000001.1"/>
</dbReference>
<dbReference type="PANTHER" id="PTHR21198:SF7">
    <property type="entry name" value="ASPARTATE-GLUTAMATE RACEMASE FAMILY"/>
    <property type="match status" value="1"/>
</dbReference>
<gene>
    <name evidence="3" type="ORF">ACFFF7_03770</name>
</gene>
<keyword evidence="4" id="KW-1185">Reference proteome</keyword>
<reference evidence="3 4" key="1">
    <citation type="submission" date="2024-09" db="EMBL/GenBank/DDBJ databases">
        <authorList>
            <person name="Sun Q."/>
            <person name="Mori K."/>
        </authorList>
    </citation>
    <scope>NUCLEOTIDE SEQUENCE [LARGE SCALE GENOMIC DNA]</scope>
    <source>
        <strain evidence="3 4">NCAIM B.02537</strain>
    </source>
</reference>
<dbReference type="SUPFAM" id="SSF53681">
    <property type="entry name" value="Aspartate/glutamate racemase"/>
    <property type="match status" value="2"/>
</dbReference>
<dbReference type="InterPro" id="IPR004380">
    <property type="entry name" value="Asp_race"/>
</dbReference>
<accession>A0ABV6PHI5</accession>
<evidence type="ECO:0000256" key="1">
    <source>
        <dbReference type="ARBA" id="ARBA00007847"/>
    </source>
</evidence>
<evidence type="ECO:0000313" key="3">
    <source>
        <dbReference type="EMBL" id="MFC0588523.1"/>
    </source>
</evidence>
<dbReference type="Proteomes" id="UP001589943">
    <property type="component" value="Unassembled WGS sequence"/>
</dbReference>
<dbReference type="EMBL" id="JBHLTL010000001">
    <property type="protein sequence ID" value="MFC0588523.1"/>
    <property type="molecule type" value="Genomic_DNA"/>
</dbReference>
<evidence type="ECO:0000256" key="2">
    <source>
        <dbReference type="ARBA" id="ARBA00023235"/>
    </source>
</evidence>
<dbReference type="NCBIfam" id="TIGR00035">
    <property type="entry name" value="asp_race"/>
    <property type="match status" value="1"/>
</dbReference>
<proteinExistence type="inferred from homology"/>
<keyword evidence="2" id="KW-0413">Isomerase</keyword>
<dbReference type="InterPro" id="IPR001920">
    <property type="entry name" value="Asp/Glu_race"/>
</dbReference>
<dbReference type="Pfam" id="PF01177">
    <property type="entry name" value="Asp_Glu_race"/>
    <property type="match status" value="1"/>
</dbReference>
<dbReference type="PANTHER" id="PTHR21198">
    <property type="entry name" value="GLUTAMATE RACEMASE"/>
    <property type="match status" value="1"/>
</dbReference>
<dbReference type="Gene3D" id="3.40.50.1860">
    <property type="match status" value="2"/>
</dbReference>
<name>A0ABV6PHI5_9SPHN</name>
<organism evidence="3 4">
    <name type="scientific">Novosphingobium aquiterrae</name>
    <dbReference type="NCBI Taxonomy" id="624388"/>
    <lineage>
        <taxon>Bacteria</taxon>
        <taxon>Pseudomonadati</taxon>
        <taxon>Pseudomonadota</taxon>
        <taxon>Alphaproteobacteria</taxon>
        <taxon>Sphingomonadales</taxon>
        <taxon>Sphingomonadaceae</taxon>
        <taxon>Novosphingobium</taxon>
    </lineage>
</organism>
<sequence>MKTIGLIGGISWKSTAEYYRILNQLVLERLGGVHSARIVLYSVDFDEIATLQHAGEWDRLGEIMADAARALAAAGADFILICANTMHLCLDAVEAATSLPVLHIADPTGAAMAAQGVARAGLLGTGFTMDRPFLVDRIREVSGIECFVPDAAGRADIHRIIFDELVAGKIEAASQARFRGLIDELAAAGAEAVILGCTELVLLVEPDAAYPVPLFDTTALHAAAAVERALA</sequence>
<dbReference type="InterPro" id="IPR015942">
    <property type="entry name" value="Asp/Glu/hydantoin_racemase"/>
</dbReference>